<name>A0A8J3VJ61_9ACTN</name>
<dbReference type="InterPro" id="IPR012893">
    <property type="entry name" value="HipA-like_C"/>
</dbReference>
<keyword evidence="3" id="KW-0418">Kinase</keyword>
<gene>
    <name evidence="5" type="ORF">Rhe02_61790</name>
</gene>
<evidence type="ECO:0000313" key="6">
    <source>
        <dbReference type="Proteomes" id="UP000612899"/>
    </source>
</evidence>
<dbReference type="Gene3D" id="1.10.1070.20">
    <property type="match status" value="1"/>
</dbReference>
<dbReference type="GO" id="GO:0005829">
    <property type="term" value="C:cytosol"/>
    <property type="evidence" value="ECO:0007669"/>
    <property type="project" value="TreeGrafter"/>
</dbReference>
<dbReference type="GO" id="GO:0004674">
    <property type="term" value="F:protein serine/threonine kinase activity"/>
    <property type="evidence" value="ECO:0007669"/>
    <property type="project" value="TreeGrafter"/>
</dbReference>
<dbReference type="InterPro" id="IPR052028">
    <property type="entry name" value="HipA_Ser/Thr_kinase"/>
</dbReference>
<evidence type="ECO:0000256" key="3">
    <source>
        <dbReference type="ARBA" id="ARBA00022777"/>
    </source>
</evidence>
<reference evidence="5" key="1">
    <citation type="submission" date="2021-01" db="EMBL/GenBank/DDBJ databases">
        <title>Whole genome shotgun sequence of Rhizocola hellebori NBRC 109834.</title>
        <authorList>
            <person name="Komaki H."/>
            <person name="Tamura T."/>
        </authorList>
    </citation>
    <scope>NUCLEOTIDE SEQUENCE</scope>
    <source>
        <strain evidence="5">NBRC 109834</strain>
    </source>
</reference>
<feature type="domain" description="HipA-like C-terminal" evidence="4">
    <location>
        <begin position="12"/>
        <end position="231"/>
    </location>
</feature>
<evidence type="ECO:0000256" key="2">
    <source>
        <dbReference type="ARBA" id="ARBA00022679"/>
    </source>
</evidence>
<evidence type="ECO:0000313" key="5">
    <source>
        <dbReference type="EMBL" id="GIH08112.1"/>
    </source>
</evidence>
<dbReference type="AlphaFoldDB" id="A0A8J3VJ61"/>
<dbReference type="Pfam" id="PF07804">
    <property type="entry name" value="HipA_C"/>
    <property type="match status" value="1"/>
</dbReference>
<keyword evidence="2" id="KW-0808">Transferase</keyword>
<protein>
    <recommendedName>
        <fullName evidence="4">HipA-like C-terminal domain-containing protein</fullName>
    </recommendedName>
</protein>
<comment type="caution">
    <text evidence="5">The sequence shown here is derived from an EMBL/GenBank/DDBJ whole genome shotgun (WGS) entry which is preliminary data.</text>
</comment>
<evidence type="ECO:0000256" key="1">
    <source>
        <dbReference type="ARBA" id="ARBA00010164"/>
    </source>
</evidence>
<dbReference type="EMBL" id="BONY01000045">
    <property type="protein sequence ID" value="GIH08112.1"/>
    <property type="molecule type" value="Genomic_DNA"/>
</dbReference>
<keyword evidence="6" id="KW-1185">Reference proteome</keyword>
<dbReference type="PANTHER" id="PTHR37419">
    <property type="entry name" value="SERINE/THREONINE-PROTEIN KINASE TOXIN HIPA"/>
    <property type="match status" value="1"/>
</dbReference>
<dbReference type="PANTHER" id="PTHR37419:SF1">
    <property type="entry name" value="SERINE_THREONINE-PROTEIN KINASE TOXIN HIPA"/>
    <property type="match status" value="1"/>
</dbReference>
<organism evidence="5 6">
    <name type="scientific">Rhizocola hellebori</name>
    <dbReference type="NCBI Taxonomy" id="1392758"/>
    <lineage>
        <taxon>Bacteria</taxon>
        <taxon>Bacillati</taxon>
        <taxon>Actinomycetota</taxon>
        <taxon>Actinomycetes</taxon>
        <taxon>Micromonosporales</taxon>
        <taxon>Micromonosporaceae</taxon>
        <taxon>Rhizocola</taxon>
    </lineage>
</organism>
<proteinExistence type="inferred from homology"/>
<comment type="similarity">
    <text evidence="1">Belongs to the HipA Ser/Thr kinase family.</text>
</comment>
<evidence type="ECO:0000259" key="4">
    <source>
        <dbReference type="Pfam" id="PF07804"/>
    </source>
</evidence>
<sequence>MDKQRGLTLPARGTAGDWILKLPDNRPGFTGVPEAEFGSLTLAAAVGIPVPDIQLLSAKGVPGLPDWVTASNSDSYAIQRFDRAADGRRVHAEVLAQVLDIPTSDERYKYSRANFDTIANVLAELCGRQTIGDVIDRIVLNALIGNGDAHLKNWAIIYKDGRNPSLSPLFDVLPTVLYIPGDDLGLKLNGSRAFSQVGTRSFDRLAVRAGLSVEEARNRAADAALRIASKWDILKDYLSKAHFATLTKHRDAIPVLRANR</sequence>
<accession>A0A8J3VJ61</accession>
<dbReference type="Proteomes" id="UP000612899">
    <property type="component" value="Unassembled WGS sequence"/>
</dbReference>